<evidence type="ECO:0000313" key="1">
    <source>
        <dbReference type="EMBL" id="KAA6323958.1"/>
    </source>
</evidence>
<organism evidence="1">
    <name type="scientific">termite gut metagenome</name>
    <dbReference type="NCBI Taxonomy" id="433724"/>
    <lineage>
        <taxon>unclassified sequences</taxon>
        <taxon>metagenomes</taxon>
        <taxon>organismal metagenomes</taxon>
    </lineage>
</organism>
<dbReference type="AlphaFoldDB" id="A0A5J4QS24"/>
<accession>A0A5J4QS24</accession>
<proteinExistence type="predicted"/>
<dbReference type="EMBL" id="SNRY01002681">
    <property type="protein sequence ID" value="KAA6323958.1"/>
    <property type="molecule type" value="Genomic_DNA"/>
</dbReference>
<name>A0A5J4QS24_9ZZZZ</name>
<reference evidence="1" key="1">
    <citation type="submission" date="2019-03" db="EMBL/GenBank/DDBJ databases">
        <title>Single cell metagenomics reveals metabolic interactions within the superorganism composed of flagellate Streblomastix strix and complex community of Bacteroidetes bacteria on its surface.</title>
        <authorList>
            <person name="Treitli S.C."/>
            <person name="Kolisko M."/>
            <person name="Husnik F."/>
            <person name="Keeling P."/>
            <person name="Hampl V."/>
        </authorList>
    </citation>
    <scope>NUCLEOTIDE SEQUENCE</scope>
    <source>
        <strain evidence="1">STM</strain>
    </source>
</reference>
<gene>
    <name evidence="1" type="ORF">EZS27_026658</name>
</gene>
<comment type="caution">
    <text evidence="1">The sequence shown here is derived from an EMBL/GenBank/DDBJ whole genome shotgun (WGS) entry which is preliminary data.</text>
</comment>
<protein>
    <submittedName>
        <fullName evidence="1">Uncharacterized protein</fullName>
    </submittedName>
</protein>
<sequence length="102" mass="11468">MEKDKQASHVGNGAAIQEVLINLLKLRVCEKEFQEQANMICERNPSVSYEDTESKFYCGIGDCMAAVGYFIGENAIRDAYDKIPEPDPNTITFETKVTTDIR</sequence>